<comment type="similarity">
    <text evidence="2">Belongs to the CPA3 antiporters (TC 2.A.63) subunit E family.</text>
</comment>
<dbReference type="RefSeq" id="WP_377212079.1">
    <property type="nucleotide sequence ID" value="NZ_JBHTJV010000003.1"/>
</dbReference>
<keyword evidence="4 7" id="KW-0812">Transmembrane</keyword>
<evidence type="ECO:0000256" key="2">
    <source>
        <dbReference type="ARBA" id="ARBA00006228"/>
    </source>
</evidence>
<organism evidence="8 9">
    <name type="scientific">Pseudahrensia aquimaris</name>
    <dbReference type="NCBI Taxonomy" id="744461"/>
    <lineage>
        <taxon>Bacteria</taxon>
        <taxon>Pseudomonadati</taxon>
        <taxon>Pseudomonadota</taxon>
        <taxon>Alphaproteobacteria</taxon>
        <taxon>Hyphomicrobiales</taxon>
        <taxon>Ahrensiaceae</taxon>
        <taxon>Pseudahrensia</taxon>
    </lineage>
</organism>
<dbReference type="PANTHER" id="PTHR34584">
    <property type="entry name" value="NA(+)/H(+) ANTIPORTER SUBUNIT E1"/>
    <property type="match status" value="1"/>
</dbReference>
<keyword evidence="9" id="KW-1185">Reference proteome</keyword>
<comment type="caution">
    <text evidence="8">The sequence shown here is derived from an EMBL/GenBank/DDBJ whole genome shotgun (WGS) entry which is preliminary data.</text>
</comment>
<feature type="transmembrane region" description="Helical" evidence="7">
    <location>
        <begin position="15"/>
        <end position="34"/>
    </location>
</feature>
<evidence type="ECO:0000256" key="6">
    <source>
        <dbReference type="ARBA" id="ARBA00023136"/>
    </source>
</evidence>
<evidence type="ECO:0000256" key="4">
    <source>
        <dbReference type="ARBA" id="ARBA00022692"/>
    </source>
</evidence>
<dbReference type="PANTHER" id="PTHR34584:SF1">
    <property type="entry name" value="NA(+)_H(+) ANTIPORTER SUBUNIT E1"/>
    <property type="match status" value="1"/>
</dbReference>
<protein>
    <submittedName>
        <fullName evidence="8">Na+/H+ antiporter subunit E</fullName>
    </submittedName>
</protein>
<keyword evidence="3" id="KW-1003">Cell membrane</keyword>
<gene>
    <name evidence="8" type="ORF">ACFQ14_05660</name>
</gene>
<evidence type="ECO:0000256" key="1">
    <source>
        <dbReference type="ARBA" id="ARBA00004651"/>
    </source>
</evidence>
<evidence type="ECO:0000256" key="7">
    <source>
        <dbReference type="SAM" id="Phobius"/>
    </source>
</evidence>
<keyword evidence="5 7" id="KW-1133">Transmembrane helix</keyword>
<dbReference type="Pfam" id="PF01899">
    <property type="entry name" value="MNHE"/>
    <property type="match status" value="1"/>
</dbReference>
<keyword evidence="6 7" id="KW-0472">Membrane</keyword>
<dbReference type="InterPro" id="IPR002758">
    <property type="entry name" value="Cation_antiport_E"/>
</dbReference>
<evidence type="ECO:0000256" key="3">
    <source>
        <dbReference type="ARBA" id="ARBA00022475"/>
    </source>
</evidence>
<dbReference type="EMBL" id="JBHTJV010000003">
    <property type="protein sequence ID" value="MFD0915888.1"/>
    <property type="molecule type" value="Genomic_DNA"/>
</dbReference>
<accession>A0ABW3FEL0</accession>
<evidence type="ECO:0000313" key="9">
    <source>
        <dbReference type="Proteomes" id="UP001597101"/>
    </source>
</evidence>
<sequence>MFGLWLLMSGLFKPLLITFGLASSVLTVWIAYCLKLIDGSLVSKSGLRIMAMIRYVFWLIVEIGKADWAVTKAILASPEGLRQRLIKVPAGQKSDLTRALFANSITITPGTVCVETEVDHFVVHALDDATADKEALADMERRVSALEREQR</sequence>
<evidence type="ECO:0000313" key="8">
    <source>
        <dbReference type="EMBL" id="MFD0915888.1"/>
    </source>
</evidence>
<reference evidence="9" key="1">
    <citation type="journal article" date="2019" name="Int. J. Syst. Evol. Microbiol.">
        <title>The Global Catalogue of Microorganisms (GCM) 10K type strain sequencing project: providing services to taxonomists for standard genome sequencing and annotation.</title>
        <authorList>
            <consortium name="The Broad Institute Genomics Platform"/>
            <consortium name="The Broad Institute Genome Sequencing Center for Infectious Disease"/>
            <person name="Wu L."/>
            <person name="Ma J."/>
        </authorList>
    </citation>
    <scope>NUCLEOTIDE SEQUENCE [LARGE SCALE GENOMIC DNA]</scope>
    <source>
        <strain evidence="9">CCUG 60023</strain>
    </source>
</reference>
<evidence type="ECO:0000256" key="5">
    <source>
        <dbReference type="ARBA" id="ARBA00022989"/>
    </source>
</evidence>
<proteinExistence type="inferred from homology"/>
<dbReference type="Proteomes" id="UP001597101">
    <property type="component" value="Unassembled WGS sequence"/>
</dbReference>
<comment type="subcellular location">
    <subcellularLocation>
        <location evidence="1">Cell membrane</location>
        <topology evidence="1">Multi-pass membrane protein</topology>
    </subcellularLocation>
</comment>
<name>A0ABW3FEL0_9HYPH</name>